<dbReference type="EMBL" id="JOTM01000021">
    <property type="protein sequence ID" value="KEK23002.1"/>
    <property type="molecule type" value="Genomic_DNA"/>
</dbReference>
<keyword evidence="1" id="KW-0132">Cell division</keyword>
<dbReference type="NCBIfam" id="TIGR04088">
    <property type="entry name" value="cognate_SipW"/>
    <property type="match status" value="1"/>
</dbReference>
<gene>
    <name evidence="1" type="ORF">BAGA_14310</name>
</gene>
<evidence type="ECO:0000313" key="1">
    <source>
        <dbReference type="EMBL" id="KEK23002.1"/>
    </source>
</evidence>
<dbReference type="Proteomes" id="UP000027778">
    <property type="component" value="Unassembled WGS sequence"/>
</dbReference>
<sequence length="201" mass="22182">MSLKRKIGMGVISASLGLSLSLGGVFAYFSDSETSNNSFQAGTLDLSVNPTVIVDVKGLKPGDSIERNFQLENKGSLDIAKVALETSYQVKDVKQDNNGEDLGDHVLVQFLVNDGNQSNPNDDHEILWETKLSELKNMKPEDVATSLERYNLIDGIKSGNTDNLHVLFSFVDNEQDQNKFQGDSLQLNWTFHAEQTAGEEK</sequence>
<accession>A0A073K994</accession>
<name>A0A073K994_9BACI</name>
<dbReference type="GO" id="GO:0051301">
    <property type="term" value="P:cell division"/>
    <property type="evidence" value="ECO:0007669"/>
    <property type="project" value="UniProtKB-KW"/>
</dbReference>
<proteinExistence type="predicted"/>
<evidence type="ECO:0000313" key="2">
    <source>
        <dbReference type="Proteomes" id="UP000027778"/>
    </source>
</evidence>
<dbReference type="InterPro" id="IPR023833">
    <property type="entry name" value="Signal_pept_SipW-depend-type"/>
</dbReference>
<comment type="caution">
    <text evidence="1">The sequence shown here is derived from an EMBL/GenBank/DDBJ whole genome shotgun (WGS) entry which is preliminary data.</text>
</comment>
<organism evidence="1 2">
    <name type="scientific">Bacillus gaemokensis</name>
    <dbReference type="NCBI Taxonomy" id="574375"/>
    <lineage>
        <taxon>Bacteria</taxon>
        <taxon>Bacillati</taxon>
        <taxon>Bacillota</taxon>
        <taxon>Bacilli</taxon>
        <taxon>Bacillales</taxon>
        <taxon>Bacillaceae</taxon>
        <taxon>Bacillus</taxon>
        <taxon>Bacillus cereus group</taxon>
    </lineage>
</organism>
<dbReference type="Pfam" id="PF12389">
    <property type="entry name" value="Peptidase_M73"/>
    <property type="match status" value="1"/>
</dbReference>
<keyword evidence="2" id="KW-1185">Reference proteome</keyword>
<dbReference type="InterPro" id="IPR022121">
    <property type="entry name" value="Peptidase_M73_camelysin"/>
</dbReference>
<protein>
    <submittedName>
        <fullName evidence="1">Cell division protein FtsN</fullName>
    </submittedName>
</protein>
<dbReference type="OrthoDB" id="2660939at2"/>
<keyword evidence="1" id="KW-0131">Cell cycle</keyword>
<dbReference type="AlphaFoldDB" id="A0A073K994"/>
<dbReference type="STRING" id="574375.AZF08_22280"/>
<reference evidence="1 2" key="1">
    <citation type="submission" date="2014-06" db="EMBL/GenBank/DDBJ databases">
        <title>Draft genome sequence of Bacillus gaemokensis JCM 15801 (MCCC 1A00707).</title>
        <authorList>
            <person name="Lai Q."/>
            <person name="Liu Y."/>
            <person name="Shao Z."/>
        </authorList>
    </citation>
    <scope>NUCLEOTIDE SEQUENCE [LARGE SCALE GENOMIC DNA]</scope>
    <source>
        <strain evidence="1 2">JCM 15801</strain>
    </source>
</reference>
<dbReference type="eggNOG" id="ENOG502ZBTW">
    <property type="taxonomic scope" value="Bacteria"/>
</dbReference>
<dbReference type="RefSeq" id="WP_033676236.1">
    <property type="nucleotide sequence ID" value="NZ_JOTM01000021.1"/>
</dbReference>